<reference evidence="1" key="1">
    <citation type="submission" date="2023-04" db="EMBL/GenBank/DDBJ databases">
        <title>Candida boidinii NBRC 1967.</title>
        <authorList>
            <person name="Ichikawa N."/>
            <person name="Sato H."/>
            <person name="Tonouchi N."/>
        </authorList>
    </citation>
    <scope>NUCLEOTIDE SEQUENCE</scope>
    <source>
        <strain evidence="1">NBRC 1967</strain>
    </source>
</reference>
<accession>A0ACB5U7L8</accession>
<sequence>MSSNNNRPLNNTMSSPSQQGSTTYKGWFPYLFGKRVASNASTESDDITTDQFLSDLRSQQPIIPDSSNEERRRNDSNENLANALRNNDIIYIPELLPPILPSHSILQMIVMQLPIKIIKQ</sequence>
<organism evidence="1 2">
    <name type="scientific">Candida boidinii</name>
    <name type="common">Yeast</name>
    <dbReference type="NCBI Taxonomy" id="5477"/>
    <lineage>
        <taxon>Eukaryota</taxon>
        <taxon>Fungi</taxon>
        <taxon>Dikarya</taxon>
        <taxon>Ascomycota</taxon>
        <taxon>Saccharomycotina</taxon>
        <taxon>Pichiomycetes</taxon>
        <taxon>Pichiales</taxon>
        <taxon>Pichiaceae</taxon>
        <taxon>Ogataea</taxon>
        <taxon>Ogataea/Candida clade</taxon>
    </lineage>
</organism>
<name>A0ACB5U7L8_CANBO</name>
<keyword evidence="2" id="KW-1185">Reference proteome</keyword>
<evidence type="ECO:0000313" key="2">
    <source>
        <dbReference type="Proteomes" id="UP001165101"/>
    </source>
</evidence>
<evidence type="ECO:0000313" key="1">
    <source>
        <dbReference type="EMBL" id="GMF03279.1"/>
    </source>
</evidence>
<gene>
    <name evidence="1" type="ORF">Cboi01_000628900</name>
</gene>
<dbReference type="EMBL" id="BSXV01006056">
    <property type="protein sequence ID" value="GMF03279.1"/>
    <property type="molecule type" value="Genomic_DNA"/>
</dbReference>
<proteinExistence type="predicted"/>
<comment type="caution">
    <text evidence="1">The sequence shown here is derived from an EMBL/GenBank/DDBJ whole genome shotgun (WGS) entry which is preliminary data.</text>
</comment>
<protein>
    <submittedName>
        <fullName evidence="1">Unnamed protein product</fullName>
    </submittedName>
</protein>
<dbReference type="Proteomes" id="UP001165101">
    <property type="component" value="Unassembled WGS sequence"/>
</dbReference>